<dbReference type="GeneID" id="34561393"/>
<sequence length="98" mass="11076">MGTQSTGCHGNETLRTPNPHTSDFAKLAKHVRQDLQQQAMFEERRSSRIVADRPLVDVMLPLFLSLKERGSSMPPRPSLGRPIELIVRLFALVSPKRQ</sequence>
<proteinExistence type="predicted"/>
<gene>
    <name evidence="2" type="ORF">CORC01_08250</name>
</gene>
<comment type="caution">
    <text evidence="2">The sequence shown here is derived from an EMBL/GenBank/DDBJ whole genome shotgun (WGS) entry which is preliminary data.</text>
</comment>
<protein>
    <submittedName>
        <fullName evidence="2">Uncharacterized protein</fullName>
    </submittedName>
</protein>
<evidence type="ECO:0000313" key="2">
    <source>
        <dbReference type="EMBL" id="OHE96487.1"/>
    </source>
</evidence>
<dbReference type="AlphaFoldDB" id="A0A1G4B506"/>
<feature type="region of interest" description="Disordered" evidence="1">
    <location>
        <begin position="1"/>
        <end position="22"/>
    </location>
</feature>
<dbReference type="RefSeq" id="XP_022473644.1">
    <property type="nucleotide sequence ID" value="XM_022619883.1"/>
</dbReference>
<accession>A0A1G4B506</accession>
<dbReference type="Proteomes" id="UP000176998">
    <property type="component" value="Unassembled WGS sequence"/>
</dbReference>
<feature type="compositionally biased region" description="Polar residues" evidence="1">
    <location>
        <begin position="1"/>
        <end position="21"/>
    </location>
</feature>
<evidence type="ECO:0000256" key="1">
    <source>
        <dbReference type="SAM" id="MobiDB-lite"/>
    </source>
</evidence>
<keyword evidence="3" id="KW-1185">Reference proteome</keyword>
<organism evidence="2 3">
    <name type="scientific">Colletotrichum orchidophilum</name>
    <dbReference type="NCBI Taxonomy" id="1209926"/>
    <lineage>
        <taxon>Eukaryota</taxon>
        <taxon>Fungi</taxon>
        <taxon>Dikarya</taxon>
        <taxon>Ascomycota</taxon>
        <taxon>Pezizomycotina</taxon>
        <taxon>Sordariomycetes</taxon>
        <taxon>Hypocreomycetidae</taxon>
        <taxon>Glomerellales</taxon>
        <taxon>Glomerellaceae</taxon>
        <taxon>Colletotrichum</taxon>
    </lineage>
</organism>
<dbReference type="EMBL" id="MJBS01000069">
    <property type="protein sequence ID" value="OHE96487.1"/>
    <property type="molecule type" value="Genomic_DNA"/>
</dbReference>
<evidence type="ECO:0000313" key="3">
    <source>
        <dbReference type="Proteomes" id="UP000176998"/>
    </source>
</evidence>
<name>A0A1G4B506_9PEZI</name>
<reference evidence="2 3" key="1">
    <citation type="submission" date="2016-09" db="EMBL/GenBank/DDBJ databases">
        <authorList>
            <person name="Capua I."/>
            <person name="De Benedictis P."/>
            <person name="Joannis T."/>
            <person name="Lombin L.H."/>
            <person name="Cattoli G."/>
        </authorList>
    </citation>
    <scope>NUCLEOTIDE SEQUENCE [LARGE SCALE GENOMIC DNA]</scope>
    <source>
        <strain evidence="2 3">IMI 309357</strain>
    </source>
</reference>